<comment type="caution">
    <text evidence="1">The sequence shown here is derived from an EMBL/GenBank/DDBJ whole genome shotgun (WGS) entry which is preliminary data.</text>
</comment>
<name>A0A9J5WSE0_SOLCO</name>
<gene>
    <name evidence="1" type="ORF">H5410_057996</name>
</gene>
<dbReference type="Proteomes" id="UP000824120">
    <property type="component" value="Chromosome 11"/>
</dbReference>
<evidence type="ECO:0000313" key="1">
    <source>
        <dbReference type="EMBL" id="KAG5577862.1"/>
    </source>
</evidence>
<dbReference type="AlphaFoldDB" id="A0A9J5WSE0"/>
<sequence>MLQIRNLIDVVVGLEIEDGKHLVQALKDDLLGILKGGDPVRILARIKRKDNQQKFNQLLQQLQGLIETATQLHINHARDYAPMMALIKDVKSIYQG</sequence>
<dbReference type="EMBL" id="JACXVP010000011">
    <property type="protein sequence ID" value="KAG5577862.1"/>
    <property type="molecule type" value="Genomic_DNA"/>
</dbReference>
<protein>
    <submittedName>
        <fullName evidence="1">Uncharacterized protein</fullName>
    </submittedName>
</protein>
<proteinExistence type="predicted"/>
<organism evidence="1 2">
    <name type="scientific">Solanum commersonii</name>
    <name type="common">Commerson's wild potato</name>
    <name type="synonym">Commerson's nightshade</name>
    <dbReference type="NCBI Taxonomy" id="4109"/>
    <lineage>
        <taxon>Eukaryota</taxon>
        <taxon>Viridiplantae</taxon>
        <taxon>Streptophyta</taxon>
        <taxon>Embryophyta</taxon>
        <taxon>Tracheophyta</taxon>
        <taxon>Spermatophyta</taxon>
        <taxon>Magnoliopsida</taxon>
        <taxon>eudicotyledons</taxon>
        <taxon>Gunneridae</taxon>
        <taxon>Pentapetalae</taxon>
        <taxon>asterids</taxon>
        <taxon>lamiids</taxon>
        <taxon>Solanales</taxon>
        <taxon>Solanaceae</taxon>
        <taxon>Solanoideae</taxon>
        <taxon>Solaneae</taxon>
        <taxon>Solanum</taxon>
    </lineage>
</organism>
<accession>A0A9J5WSE0</accession>
<evidence type="ECO:0000313" key="2">
    <source>
        <dbReference type="Proteomes" id="UP000824120"/>
    </source>
</evidence>
<keyword evidence="2" id="KW-1185">Reference proteome</keyword>
<reference evidence="1 2" key="1">
    <citation type="submission" date="2020-09" db="EMBL/GenBank/DDBJ databases">
        <title>De no assembly of potato wild relative species, Solanum commersonii.</title>
        <authorList>
            <person name="Cho K."/>
        </authorList>
    </citation>
    <scope>NUCLEOTIDE SEQUENCE [LARGE SCALE GENOMIC DNA]</scope>
    <source>
        <strain evidence="1">LZ3.2</strain>
        <tissue evidence="1">Leaf</tissue>
    </source>
</reference>